<gene>
    <name evidence="10" type="ORF">CCAP1982_LOCUS9221</name>
</gene>
<dbReference type="GO" id="GO:0003899">
    <property type="term" value="F:DNA-directed RNA polymerase activity"/>
    <property type="evidence" value="ECO:0007669"/>
    <property type="project" value="UniProtKB-EC"/>
</dbReference>
<keyword evidence="11" id="KW-1185">Reference proteome</keyword>
<dbReference type="InterPro" id="IPR046806">
    <property type="entry name" value="MrpA_C/MbhE"/>
</dbReference>
<comment type="caution">
    <text evidence="10">The sequence shown here is derived from an EMBL/GenBank/DDBJ whole genome shotgun (WGS) entry which is preliminary data.</text>
</comment>
<dbReference type="Pfam" id="PF20501">
    <property type="entry name" value="MbhE"/>
    <property type="match status" value="1"/>
</dbReference>
<reference evidence="10" key="1">
    <citation type="submission" date="2020-11" db="EMBL/GenBank/DDBJ databases">
        <authorList>
            <person name="Whitehead M."/>
        </authorList>
    </citation>
    <scope>NUCLEOTIDE SEQUENCE</scope>
    <source>
        <strain evidence="10">EGII</strain>
    </source>
</reference>
<evidence type="ECO:0000256" key="4">
    <source>
        <dbReference type="ARBA" id="ARBA00022679"/>
    </source>
</evidence>
<dbReference type="AlphaFoldDB" id="A0A811UQY3"/>
<evidence type="ECO:0000313" key="11">
    <source>
        <dbReference type="Proteomes" id="UP000606786"/>
    </source>
</evidence>
<comment type="similarity">
    <text evidence="1">Belongs to the RNA polymerase subunit omega family.</text>
</comment>
<name>A0A811UQY3_CERCA</name>
<dbReference type="InterPro" id="IPR003716">
    <property type="entry name" value="DNA-dir_RNA_pol_omega"/>
</dbReference>
<keyword evidence="4" id="KW-0808">Transferase</keyword>
<dbReference type="PANTHER" id="PTHR34476:SF1">
    <property type="entry name" value="DNA-DIRECTED RNA POLYMERASE SUBUNIT OMEGA"/>
    <property type="match status" value="1"/>
</dbReference>
<evidence type="ECO:0000256" key="6">
    <source>
        <dbReference type="ARBA" id="ARBA00023163"/>
    </source>
</evidence>
<feature type="transmembrane region" description="Helical" evidence="8">
    <location>
        <begin position="202"/>
        <end position="220"/>
    </location>
</feature>
<evidence type="ECO:0000256" key="3">
    <source>
        <dbReference type="ARBA" id="ARBA00022478"/>
    </source>
</evidence>
<sequence length="225" mass="25367">MAESIIEKCIRQVSNRFKLALLASQRTHDLNTGASSSIQADEFKGHKNTIISLYEIAERQVNIHELFNLLFYSPFKTLNYEWYSNVRIQLTYCTYVPNYECTDVAITEASVGAGLSTVFTFAALSLIKNHKTNLSHSPIMLFFMSFLAICLSYFMTQLPDFGSHDAPIHLHVAPYYIENTEKITGVPNIVTAILASLRGYDTFGETIVVFTAALCIILTLKEEKE</sequence>
<dbReference type="PANTHER" id="PTHR34476">
    <property type="entry name" value="DNA-DIRECTED RNA POLYMERASE SUBUNIT OMEGA"/>
    <property type="match status" value="1"/>
</dbReference>
<feature type="transmembrane region" description="Helical" evidence="8">
    <location>
        <begin position="139"/>
        <end position="156"/>
    </location>
</feature>
<proteinExistence type="inferred from homology"/>
<dbReference type="SUPFAM" id="SSF63562">
    <property type="entry name" value="RPB6/omega subunit-like"/>
    <property type="match status" value="1"/>
</dbReference>
<keyword evidence="6" id="KW-0804">Transcription</keyword>
<keyword evidence="8" id="KW-1133">Transmembrane helix</keyword>
<evidence type="ECO:0000256" key="2">
    <source>
        <dbReference type="ARBA" id="ARBA00012418"/>
    </source>
</evidence>
<accession>A0A811UQY3</accession>
<dbReference type="GO" id="GO:0003677">
    <property type="term" value="F:DNA binding"/>
    <property type="evidence" value="ECO:0007669"/>
    <property type="project" value="InterPro"/>
</dbReference>
<evidence type="ECO:0000256" key="5">
    <source>
        <dbReference type="ARBA" id="ARBA00022695"/>
    </source>
</evidence>
<feature type="transmembrane region" description="Helical" evidence="8">
    <location>
        <begin position="109"/>
        <end position="127"/>
    </location>
</feature>
<dbReference type="EMBL" id="CAJHJT010000013">
    <property type="protein sequence ID" value="CAD7000748.1"/>
    <property type="molecule type" value="Genomic_DNA"/>
</dbReference>
<feature type="domain" description="MrpA C-terminal/MbhE" evidence="9">
    <location>
        <begin position="166"/>
        <end position="218"/>
    </location>
</feature>
<organism evidence="10 11">
    <name type="scientific">Ceratitis capitata</name>
    <name type="common">Mediterranean fruit fly</name>
    <name type="synonym">Tephritis capitata</name>
    <dbReference type="NCBI Taxonomy" id="7213"/>
    <lineage>
        <taxon>Eukaryota</taxon>
        <taxon>Metazoa</taxon>
        <taxon>Ecdysozoa</taxon>
        <taxon>Arthropoda</taxon>
        <taxon>Hexapoda</taxon>
        <taxon>Insecta</taxon>
        <taxon>Pterygota</taxon>
        <taxon>Neoptera</taxon>
        <taxon>Endopterygota</taxon>
        <taxon>Diptera</taxon>
        <taxon>Brachycera</taxon>
        <taxon>Muscomorpha</taxon>
        <taxon>Tephritoidea</taxon>
        <taxon>Tephritidae</taxon>
        <taxon>Ceratitis</taxon>
        <taxon>Ceratitis</taxon>
    </lineage>
</organism>
<evidence type="ECO:0000256" key="7">
    <source>
        <dbReference type="ARBA" id="ARBA00048552"/>
    </source>
</evidence>
<evidence type="ECO:0000313" key="10">
    <source>
        <dbReference type="EMBL" id="CAD7000748.1"/>
    </source>
</evidence>
<keyword evidence="8" id="KW-0472">Membrane</keyword>
<comment type="catalytic activity">
    <reaction evidence="7">
        <text>RNA(n) + a ribonucleoside 5'-triphosphate = RNA(n+1) + diphosphate</text>
        <dbReference type="Rhea" id="RHEA:21248"/>
        <dbReference type="Rhea" id="RHEA-COMP:14527"/>
        <dbReference type="Rhea" id="RHEA-COMP:17342"/>
        <dbReference type="ChEBI" id="CHEBI:33019"/>
        <dbReference type="ChEBI" id="CHEBI:61557"/>
        <dbReference type="ChEBI" id="CHEBI:140395"/>
        <dbReference type="EC" id="2.7.7.6"/>
    </reaction>
</comment>
<keyword evidence="5" id="KW-0548">Nucleotidyltransferase</keyword>
<dbReference type="InterPro" id="IPR006110">
    <property type="entry name" value="Pol_omega/Rpo6/RPB6"/>
</dbReference>
<dbReference type="Proteomes" id="UP000606786">
    <property type="component" value="Unassembled WGS sequence"/>
</dbReference>
<dbReference type="NCBIfam" id="TIGR00690">
    <property type="entry name" value="rpoZ"/>
    <property type="match status" value="1"/>
</dbReference>
<dbReference type="InterPro" id="IPR036161">
    <property type="entry name" value="RPB6/omega-like_sf"/>
</dbReference>
<protein>
    <recommendedName>
        <fullName evidence="2">DNA-directed RNA polymerase</fullName>
        <ecNumber evidence="2">2.7.7.6</ecNumber>
    </recommendedName>
</protein>
<dbReference type="HAMAP" id="MF_00366">
    <property type="entry name" value="RNApol_bact_RpoZ"/>
    <property type="match status" value="1"/>
</dbReference>
<dbReference type="NCBIfam" id="NF009159">
    <property type="entry name" value="PRK12504.1"/>
    <property type="match status" value="1"/>
</dbReference>
<keyword evidence="8" id="KW-0812">Transmembrane</keyword>
<dbReference type="GO" id="GO:0000428">
    <property type="term" value="C:DNA-directed RNA polymerase complex"/>
    <property type="evidence" value="ECO:0007669"/>
    <property type="project" value="UniProtKB-KW"/>
</dbReference>
<dbReference type="EC" id="2.7.7.6" evidence="2"/>
<dbReference type="SMART" id="SM01409">
    <property type="entry name" value="RNA_pol_Rpb6"/>
    <property type="match status" value="1"/>
</dbReference>
<evidence type="ECO:0000259" key="9">
    <source>
        <dbReference type="Pfam" id="PF20501"/>
    </source>
</evidence>
<dbReference type="GO" id="GO:0006351">
    <property type="term" value="P:DNA-templated transcription"/>
    <property type="evidence" value="ECO:0007669"/>
    <property type="project" value="InterPro"/>
</dbReference>
<evidence type="ECO:0000256" key="1">
    <source>
        <dbReference type="ARBA" id="ARBA00006711"/>
    </source>
</evidence>
<keyword evidence="3" id="KW-0240">DNA-directed RNA polymerase</keyword>
<dbReference type="Pfam" id="PF01192">
    <property type="entry name" value="RNA_pol_Rpb6"/>
    <property type="match status" value="1"/>
</dbReference>
<dbReference type="Gene3D" id="3.90.940.10">
    <property type="match status" value="1"/>
</dbReference>
<evidence type="ECO:0000256" key="8">
    <source>
        <dbReference type="SAM" id="Phobius"/>
    </source>
</evidence>